<protein>
    <recommendedName>
        <fullName evidence="4">Flo11 domain-containing protein</fullName>
    </recommendedName>
</protein>
<feature type="chain" id="PRO_5042897996" description="Flo11 domain-containing protein" evidence="1">
    <location>
        <begin position="20"/>
        <end position="335"/>
    </location>
</feature>
<evidence type="ECO:0000256" key="1">
    <source>
        <dbReference type="SAM" id="SignalP"/>
    </source>
</evidence>
<dbReference type="EMBL" id="JAVRQU010000007">
    <property type="protein sequence ID" value="KAK5700628.1"/>
    <property type="molecule type" value="Genomic_DNA"/>
</dbReference>
<comment type="caution">
    <text evidence="2">The sequence shown here is derived from an EMBL/GenBank/DDBJ whole genome shotgun (WGS) entry which is preliminary data.</text>
</comment>
<gene>
    <name evidence="2" type="ORF">LTR97_005145</name>
</gene>
<dbReference type="Proteomes" id="UP001310594">
    <property type="component" value="Unassembled WGS sequence"/>
</dbReference>
<evidence type="ECO:0000313" key="2">
    <source>
        <dbReference type="EMBL" id="KAK5700628.1"/>
    </source>
</evidence>
<name>A0AAN7W7W3_9PEZI</name>
<keyword evidence="1" id="KW-0732">Signal</keyword>
<organism evidence="2 3">
    <name type="scientific">Elasticomyces elasticus</name>
    <dbReference type="NCBI Taxonomy" id="574655"/>
    <lineage>
        <taxon>Eukaryota</taxon>
        <taxon>Fungi</taxon>
        <taxon>Dikarya</taxon>
        <taxon>Ascomycota</taxon>
        <taxon>Pezizomycotina</taxon>
        <taxon>Dothideomycetes</taxon>
        <taxon>Dothideomycetidae</taxon>
        <taxon>Mycosphaerellales</taxon>
        <taxon>Teratosphaeriaceae</taxon>
        <taxon>Elasticomyces</taxon>
    </lineage>
</organism>
<feature type="signal peptide" evidence="1">
    <location>
        <begin position="1"/>
        <end position="19"/>
    </location>
</feature>
<evidence type="ECO:0000313" key="3">
    <source>
        <dbReference type="Proteomes" id="UP001310594"/>
    </source>
</evidence>
<reference evidence="2" key="1">
    <citation type="submission" date="2023-08" db="EMBL/GenBank/DDBJ databases">
        <title>Black Yeasts Isolated from many extreme environments.</title>
        <authorList>
            <person name="Coleine C."/>
            <person name="Stajich J.E."/>
            <person name="Selbmann L."/>
        </authorList>
    </citation>
    <scope>NUCLEOTIDE SEQUENCE</scope>
    <source>
        <strain evidence="2">CCFEE 5810</strain>
    </source>
</reference>
<evidence type="ECO:0008006" key="4">
    <source>
        <dbReference type="Google" id="ProtNLM"/>
    </source>
</evidence>
<sequence length="335" mass="34160">MKSLVTCVSLFGLLTTAAPTWNLLDIFHERRDVSLARRATETTYTSCIKHPTQKKCQPVPIDYSFEVTVPVMTDHFEAPAVNYGGYRFKLPKQAFSSLLVSFFGNFDANETMTSQTQTIAAQTTSTSVMGGNSMSNATATANETTIVAVTFSSGNASSAAASAQTNVSVTSTSSSGSANSQASAIASADGTVAITTSANLSDSAVANAQSVQNEQQAAAATSCIAQNSGASASAEEITSVQFTSANGTKVTSVAFAACEAGLLAPAEISAATSSSSGSVASVSGVSASVVCDGVESTNQRVSTTFRVRVLGAWSPLTGYTGAISGQRVQDAEASC</sequence>
<dbReference type="AlphaFoldDB" id="A0AAN7W7W3"/>
<accession>A0AAN7W7W3</accession>
<proteinExistence type="predicted"/>